<gene>
    <name evidence="2" type="ORF">C0J00_03870</name>
</gene>
<evidence type="ECO:0000313" key="3">
    <source>
        <dbReference type="Proteomes" id="UP000238956"/>
    </source>
</evidence>
<dbReference type="EMBL" id="CP025536">
    <property type="protein sequence ID" value="AUW96314.1"/>
    <property type="molecule type" value="Genomic_DNA"/>
</dbReference>
<dbReference type="GeneID" id="98393048"/>
<sequence>MATIKLTPEELRQSATQYSNGSQTVTDVLTTLTNEQAVISENWEGTAFDSFEQQFNELSPKIQEFAELLTAINQQLNSVATTLEDTDSQMASQIYPGS</sequence>
<protein>
    <recommendedName>
        <fullName evidence="1">ESAT-6-like protein</fullName>
    </recommendedName>
</protein>
<organism evidence="2 3">
    <name type="scientific">Streptococcus pluranimalium</name>
    <dbReference type="NCBI Taxonomy" id="82348"/>
    <lineage>
        <taxon>Bacteria</taxon>
        <taxon>Bacillati</taxon>
        <taxon>Bacillota</taxon>
        <taxon>Bacilli</taxon>
        <taxon>Lactobacillales</taxon>
        <taxon>Streptococcaceae</taxon>
        <taxon>Streptococcus</taxon>
    </lineage>
</organism>
<reference evidence="2 3" key="2">
    <citation type="submission" date="2018-02" db="EMBL/GenBank/DDBJ databases">
        <title>Whole genome sequencing analysis of Streptococcus pluranimalium isolated from cattle infected mastitis in China.</title>
        <authorList>
            <person name="Zhang J.-R."/>
            <person name="Hu G.-Z."/>
        </authorList>
    </citation>
    <scope>NUCLEOTIDE SEQUENCE [LARGE SCALE GENOMIC DNA]</scope>
    <source>
        <strain evidence="2 3">TH11417</strain>
    </source>
</reference>
<dbReference type="AlphaFoldDB" id="A0A2L0D3P1"/>
<proteinExistence type="inferred from homology"/>
<reference evidence="2 3" key="1">
    <citation type="submission" date="2017-12" db="EMBL/GenBank/DDBJ databases">
        <authorList>
            <person name="Hurst M.R.H."/>
        </authorList>
    </citation>
    <scope>NUCLEOTIDE SEQUENCE [LARGE SCALE GENOMIC DNA]</scope>
    <source>
        <strain evidence="2 3">TH11417</strain>
    </source>
</reference>
<dbReference type="InterPro" id="IPR010310">
    <property type="entry name" value="T7SS_ESAT-6-like"/>
</dbReference>
<comment type="similarity">
    <text evidence="1">Belongs to the WXG100 family.</text>
</comment>
<accession>A0A2L0D3P1</accession>
<dbReference type="SUPFAM" id="SSF140453">
    <property type="entry name" value="EsxAB dimer-like"/>
    <property type="match status" value="1"/>
</dbReference>
<keyword evidence="3" id="KW-1185">Reference proteome</keyword>
<dbReference type="RefSeq" id="WP_104967646.1">
    <property type="nucleotide sequence ID" value="NZ_CP025536.1"/>
</dbReference>
<dbReference type="Proteomes" id="UP000238956">
    <property type="component" value="Chromosome"/>
</dbReference>
<evidence type="ECO:0000256" key="1">
    <source>
        <dbReference type="RuleBase" id="RU362001"/>
    </source>
</evidence>
<dbReference type="InterPro" id="IPR036689">
    <property type="entry name" value="ESAT-6-like_sf"/>
</dbReference>
<dbReference type="NCBIfam" id="TIGR03930">
    <property type="entry name" value="WXG100_ESAT6"/>
    <property type="match status" value="1"/>
</dbReference>
<dbReference type="OrthoDB" id="4978934at2"/>
<evidence type="ECO:0000313" key="2">
    <source>
        <dbReference type="EMBL" id="AUW96314.1"/>
    </source>
</evidence>
<dbReference type="KEGG" id="splr:C0J00_03870"/>
<name>A0A2L0D3P1_9STRE</name>
<dbReference type="Pfam" id="PF06013">
    <property type="entry name" value="WXG100"/>
    <property type="match status" value="1"/>
</dbReference>
<dbReference type="Gene3D" id="1.10.287.1060">
    <property type="entry name" value="ESAT-6-like"/>
    <property type="match status" value="1"/>
</dbReference>